<feature type="region of interest" description="Disordered" evidence="1">
    <location>
        <begin position="1"/>
        <end position="52"/>
    </location>
</feature>
<evidence type="ECO:0000256" key="1">
    <source>
        <dbReference type="SAM" id="MobiDB-lite"/>
    </source>
</evidence>
<protein>
    <submittedName>
        <fullName evidence="4">Actin-related protein 2/3 complex subunit 5</fullName>
    </submittedName>
</protein>
<evidence type="ECO:0000313" key="3">
    <source>
        <dbReference type="Proteomes" id="UP000271162"/>
    </source>
</evidence>
<evidence type="ECO:0000313" key="2">
    <source>
        <dbReference type="EMBL" id="VDL79483.1"/>
    </source>
</evidence>
<dbReference type="WBParaSite" id="NBR_0001588801-mRNA-1">
    <property type="protein sequence ID" value="NBR_0001588801-mRNA-1"/>
    <property type="gene ID" value="NBR_0001588801"/>
</dbReference>
<evidence type="ECO:0000313" key="4">
    <source>
        <dbReference type="WBParaSite" id="NBR_0001588801-mRNA-1"/>
    </source>
</evidence>
<accession>A0A0N4YGF3</accession>
<organism evidence="4">
    <name type="scientific">Nippostrongylus brasiliensis</name>
    <name type="common">Rat hookworm</name>
    <dbReference type="NCBI Taxonomy" id="27835"/>
    <lineage>
        <taxon>Eukaryota</taxon>
        <taxon>Metazoa</taxon>
        <taxon>Ecdysozoa</taxon>
        <taxon>Nematoda</taxon>
        <taxon>Chromadorea</taxon>
        <taxon>Rhabditida</taxon>
        <taxon>Rhabditina</taxon>
        <taxon>Rhabditomorpha</taxon>
        <taxon>Strongyloidea</taxon>
        <taxon>Heligmosomidae</taxon>
        <taxon>Nippostrongylus</taxon>
    </lineage>
</organism>
<reference evidence="2 3" key="2">
    <citation type="submission" date="2018-11" db="EMBL/GenBank/DDBJ databases">
        <authorList>
            <consortium name="Pathogen Informatics"/>
        </authorList>
    </citation>
    <scope>NUCLEOTIDE SEQUENCE [LARGE SCALE GENOMIC DNA]</scope>
</reference>
<gene>
    <name evidence="2" type="ORF">NBR_LOCUS15889</name>
</gene>
<dbReference type="AlphaFoldDB" id="A0A0N4YGF3"/>
<name>A0A0N4YGF3_NIPBR</name>
<reference evidence="4" key="1">
    <citation type="submission" date="2017-02" db="UniProtKB">
        <authorList>
            <consortium name="WormBaseParasite"/>
        </authorList>
    </citation>
    <scope>IDENTIFICATION</scope>
</reference>
<sequence length="132" mass="14416">MENEARIKQSALLKKGPPEVVKAPDQNMVDKKSKPKRNSGETAIPKDPTNPCEYEKKAADEGIVLNPQIVKHMGNIDDLAQVNSGKLLAVDVCVDSLAILQQTYAIPPNMFFIFESLVSISEALKPSLALTQ</sequence>
<dbReference type="Proteomes" id="UP000271162">
    <property type="component" value="Unassembled WGS sequence"/>
</dbReference>
<dbReference type="EMBL" id="UYSL01021935">
    <property type="protein sequence ID" value="VDL79483.1"/>
    <property type="molecule type" value="Genomic_DNA"/>
</dbReference>
<keyword evidence="3" id="KW-1185">Reference proteome</keyword>
<proteinExistence type="predicted"/>